<name>A0A1I2CR13_9BACT</name>
<evidence type="ECO:0000313" key="9">
    <source>
        <dbReference type="Proteomes" id="UP000199513"/>
    </source>
</evidence>
<dbReference type="Pfam" id="PF25275">
    <property type="entry name" value="Golvesin_C"/>
    <property type="match status" value="1"/>
</dbReference>
<reference evidence="9" key="1">
    <citation type="submission" date="2016-10" db="EMBL/GenBank/DDBJ databases">
        <authorList>
            <person name="Varghese N."/>
            <person name="Submissions S."/>
        </authorList>
    </citation>
    <scope>NUCLEOTIDE SEQUENCE [LARGE SCALE GENOMIC DNA]</scope>
    <source>
        <strain>GEY</strain>
        <strain evidence="9">DSM 9560</strain>
    </source>
</reference>
<accession>A0A1I2CR13</accession>
<keyword evidence="4" id="KW-0408">Iron</keyword>
<dbReference type="GO" id="GO:0046872">
    <property type="term" value="F:metal ion binding"/>
    <property type="evidence" value="ECO:0007669"/>
    <property type="project" value="UniProtKB-KW"/>
</dbReference>
<dbReference type="RefSeq" id="WP_091540633.1">
    <property type="nucleotide sequence ID" value="NZ_FONY01000005.1"/>
</dbReference>
<dbReference type="InterPro" id="IPR033803">
    <property type="entry name" value="CBD-like_Golvesin-Xly"/>
</dbReference>
<gene>
    <name evidence="8" type="ORF">SAMN04488541_1005118</name>
</gene>
<evidence type="ECO:0000256" key="5">
    <source>
        <dbReference type="ARBA" id="ARBA00023014"/>
    </source>
</evidence>
<dbReference type="InterPro" id="IPR039650">
    <property type="entry name" value="HdrA-like"/>
</dbReference>
<feature type="signal peptide" evidence="6">
    <location>
        <begin position="1"/>
        <end position="25"/>
    </location>
</feature>
<dbReference type="PANTHER" id="PTHR43498:SF1">
    <property type="entry name" value="COB--COM HETERODISULFIDE REDUCTASE IRON-SULFUR SUBUNIT A"/>
    <property type="match status" value="1"/>
</dbReference>
<evidence type="ECO:0000259" key="7">
    <source>
        <dbReference type="Pfam" id="PF25275"/>
    </source>
</evidence>
<evidence type="ECO:0000256" key="4">
    <source>
        <dbReference type="ARBA" id="ARBA00023004"/>
    </source>
</evidence>
<evidence type="ECO:0000256" key="2">
    <source>
        <dbReference type="ARBA" id="ARBA00022723"/>
    </source>
</evidence>
<dbReference type="GO" id="GO:0051539">
    <property type="term" value="F:4 iron, 4 sulfur cluster binding"/>
    <property type="evidence" value="ECO:0007669"/>
    <property type="project" value="UniProtKB-KW"/>
</dbReference>
<keyword evidence="3" id="KW-0560">Oxidoreductase</keyword>
<dbReference type="PANTHER" id="PTHR43498">
    <property type="entry name" value="FERREDOXIN:COB-COM HETERODISULFIDE REDUCTASE SUBUNIT A"/>
    <property type="match status" value="1"/>
</dbReference>
<dbReference type="STRING" id="1003.SAMN04488541_1005118"/>
<keyword evidence="1" id="KW-0004">4Fe-4S</keyword>
<keyword evidence="9" id="KW-1185">Reference proteome</keyword>
<keyword evidence="6" id="KW-0732">Signal</keyword>
<proteinExistence type="predicted"/>
<evidence type="ECO:0000256" key="6">
    <source>
        <dbReference type="SAM" id="SignalP"/>
    </source>
</evidence>
<dbReference type="SUPFAM" id="SSF51905">
    <property type="entry name" value="FAD/NAD(P)-binding domain"/>
    <property type="match status" value="1"/>
</dbReference>
<evidence type="ECO:0000256" key="1">
    <source>
        <dbReference type="ARBA" id="ARBA00022485"/>
    </source>
</evidence>
<dbReference type="Pfam" id="PF12831">
    <property type="entry name" value="FAD_oxidored"/>
    <property type="match status" value="1"/>
</dbReference>
<keyword evidence="5" id="KW-0411">Iron-sulfur</keyword>
<dbReference type="OrthoDB" id="668499at2"/>
<keyword evidence="2" id="KW-0479">Metal-binding</keyword>
<sequence length="672" mass="75317">MLKRLLAKLPLILLFSYLIPNQLKGQDVEADVCVYGGTASGVITAYTAKKLGKSVILIEPSNHLGGMTTGGLGHTDIGNKFVVTGLARDFYRRIGKHYGTFEKWIFEPHVAKNILLNYLKEADVQVWYQTRLRAVNKQAGFIQSIILEDDEKPAVSPLRVVKAKMFIDCTYEGDLMAKAGVSYTVGREANSQYGETYNGVQMLDKHQFPDGIDPYRIKGKRESGLIWGISNEALPPNGTGDKKLQAYNFRICLSKNPNNQIPITQPENYDPSKYELLLRQIELTQPKELNWQLLHIAPMPNQKTDINNCGGFSTDMIGMNYDYPEADYETRKQIIKAHEDYTKGLLYFIGNDPRMPEHLRKEMKLYGYPKDEYVENGNWSPQLYIREARRMVGDYVMTQHHCEGKEIAPEAVGMAAYTMDSHNCSRLVVNGMVKNEGDVQIGGFPPYPIAYRALVPKESECKNLLVPVCLSATHIAFGSIRMEPVFMVLGQSSAVAASLAIDNQTSVQHIDVKKLQNILKTNPLADGSTPEILVDNENIENILIKGTWKKEKRYGSYGLSMLIDDSKGSKPKSVSFIPNILKAGTYQVYFYLPKIQGLSSQVVLRLYQGKKYKEIVIKTNEVVVEGQTSGEWVNVGQYALPKGRKSYLEVYNGSSAGNVLADAVLFVPEKSK</sequence>
<evidence type="ECO:0000313" key="8">
    <source>
        <dbReference type="EMBL" id="SFE70751.1"/>
    </source>
</evidence>
<feature type="chain" id="PRO_5011526597" evidence="6">
    <location>
        <begin position="26"/>
        <end position="672"/>
    </location>
</feature>
<dbReference type="Proteomes" id="UP000199513">
    <property type="component" value="Unassembled WGS sequence"/>
</dbReference>
<protein>
    <submittedName>
        <fullName evidence="8">FAD dependent oxidoreductase</fullName>
    </submittedName>
</protein>
<organism evidence="8 9">
    <name type="scientific">Thermoflexibacter ruber</name>
    <dbReference type="NCBI Taxonomy" id="1003"/>
    <lineage>
        <taxon>Bacteria</taxon>
        <taxon>Pseudomonadati</taxon>
        <taxon>Bacteroidota</taxon>
        <taxon>Cytophagia</taxon>
        <taxon>Cytophagales</taxon>
        <taxon>Thermoflexibacteraceae</taxon>
        <taxon>Thermoflexibacter</taxon>
    </lineage>
</organism>
<dbReference type="EMBL" id="FONY01000005">
    <property type="protein sequence ID" value="SFE70751.1"/>
    <property type="molecule type" value="Genomic_DNA"/>
</dbReference>
<dbReference type="GO" id="GO:0016491">
    <property type="term" value="F:oxidoreductase activity"/>
    <property type="evidence" value="ECO:0007669"/>
    <property type="project" value="UniProtKB-KW"/>
</dbReference>
<dbReference type="Gene3D" id="3.50.50.60">
    <property type="entry name" value="FAD/NAD(P)-binding domain"/>
    <property type="match status" value="1"/>
</dbReference>
<dbReference type="InterPro" id="IPR036188">
    <property type="entry name" value="FAD/NAD-bd_sf"/>
</dbReference>
<evidence type="ECO:0000256" key="3">
    <source>
        <dbReference type="ARBA" id="ARBA00023002"/>
    </source>
</evidence>
<dbReference type="AlphaFoldDB" id="A0A1I2CR13"/>
<feature type="domain" description="Golvesin/Xly CBD-like" evidence="7">
    <location>
        <begin position="532"/>
        <end position="667"/>
    </location>
</feature>